<dbReference type="AlphaFoldDB" id="A0A403MPT3"/>
<accession>A0A403MPT3</accession>
<proteinExistence type="predicted"/>
<dbReference type="Pfam" id="PF05939">
    <property type="entry name" value="Phage_min_tail"/>
    <property type="match status" value="1"/>
</dbReference>
<sequence>MNTDLRIYTVKFSAESADINIIDQFLTEHAGYKAFIWLPPDRYITRKFKCAEWSKEVSGLWDTLTTTFEQVIA</sequence>
<name>A0A403MPT3_SALET</name>
<comment type="caution">
    <text evidence="1">The sequence shown here is derived from an EMBL/GenBank/DDBJ whole genome shotgun (WGS) entry which is preliminary data.</text>
</comment>
<protein>
    <recommendedName>
        <fullName evidence="2">Phage tail protein</fullName>
    </recommendedName>
</protein>
<evidence type="ECO:0008006" key="2">
    <source>
        <dbReference type="Google" id="ProtNLM"/>
    </source>
</evidence>
<dbReference type="Proteomes" id="UP000885374">
    <property type="component" value="Unassembled WGS sequence"/>
</dbReference>
<organism evidence="1">
    <name type="scientific">Salmonella enterica I</name>
    <dbReference type="NCBI Taxonomy" id="59201"/>
    <lineage>
        <taxon>Bacteria</taxon>
        <taxon>Pseudomonadati</taxon>
        <taxon>Pseudomonadota</taxon>
        <taxon>Gammaproteobacteria</taxon>
        <taxon>Enterobacterales</taxon>
        <taxon>Enterobacteriaceae</taxon>
        <taxon>Salmonella</taxon>
    </lineage>
</organism>
<dbReference type="InterPro" id="IPR010265">
    <property type="entry name" value="Phage_lambda_TipM"/>
</dbReference>
<reference evidence="1" key="1">
    <citation type="submission" date="2018-07" db="EMBL/GenBank/DDBJ databases">
        <authorList>
            <person name="Ashton P.M."/>
            <person name="Dallman T."/>
            <person name="Nair S."/>
            <person name="De Pinna E."/>
            <person name="Peters T."/>
            <person name="Grant K."/>
        </authorList>
    </citation>
    <scope>NUCLEOTIDE SEQUENCE [LARGE SCALE GENOMIC DNA]</scope>
    <source>
        <strain evidence="1">157339</strain>
    </source>
</reference>
<gene>
    <name evidence="1" type="ORF">DRU74_26410</name>
</gene>
<dbReference type="EMBL" id="RVHM01000078">
    <property type="protein sequence ID" value="MLV00165.1"/>
    <property type="molecule type" value="Genomic_DNA"/>
</dbReference>
<evidence type="ECO:0000313" key="1">
    <source>
        <dbReference type="EMBL" id="MLV00165.1"/>
    </source>
</evidence>